<comment type="caution">
    <text evidence="6">The sequence shown here is derived from an EMBL/GenBank/DDBJ whole genome shotgun (WGS) entry which is preliminary data.</text>
</comment>
<dbReference type="InterPro" id="IPR029063">
    <property type="entry name" value="SAM-dependent_MTases_sf"/>
</dbReference>
<evidence type="ECO:0000256" key="2">
    <source>
        <dbReference type="ARBA" id="ARBA00022679"/>
    </source>
</evidence>
<keyword evidence="7" id="KW-1185">Reference proteome</keyword>
<protein>
    <recommendedName>
        <fullName evidence="4">tRNA 5-hydroxyuridine methyltransferase</fullName>
        <ecNumber evidence="4">2.1.1.-</ecNumber>
    </recommendedName>
    <alternativeName>
        <fullName evidence="4">ho5U methyltransferase</fullName>
    </alternativeName>
</protein>
<comment type="similarity">
    <text evidence="4">Belongs to the class I-like SAM-binding methyltransferase superfamily. Cation-dependent O-methyltransferase family.</text>
</comment>
<comment type="catalytic activity">
    <reaction evidence="4">
        <text>5-hydroxyuridine(34) in tRNA + S-adenosyl-L-methionine = 5-methoxyuridine(34) in tRNA + S-adenosyl-L-homocysteine + H(+)</text>
        <dbReference type="Rhea" id="RHEA:60524"/>
        <dbReference type="Rhea" id="RHEA-COMP:13381"/>
        <dbReference type="Rhea" id="RHEA-COMP:15591"/>
        <dbReference type="ChEBI" id="CHEBI:15378"/>
        <dbReference type="ChEBI" id="CHEBI:57856"/>
        <dbReference type="ChEBI" id="CHEBI:59789"/>
        <dbReference type="ChEBI" id="CHEBI:136877"/>
        <dbReference type="ChEBI" id="CHEBI:143860"/>
    </reaction>
</comment>
<feature type="binding site" evidence="4">
    <location>
        <position position="157"/>
    </location>
    <ligand>
        <name>Mg(2+)</name>
        <dbReference type="ChEBI" id="CHEBI:18420"/>
    </ligand>
</feature>
<evidence type="ECO:0000256" key="3">
    <source>
        <dbReference type="ARBA" id="ARBA00022691"/>
    </source>
</evidence>
<dbReference type="GO" id="GO:0032259">
    <property type="term" value="P:methylation"/>
    <property type="evidence" value="ECO:0007669"/>
    <property type="project" value="UniProtKB-KW"/>
</dbReference>
<dbReference type="Gene3D" id="3.40.50.150">
    <property type="entry name" value="Vaccinia Virus protein VP39"/>
    <property type="match status" value="1"/>
</dbReference>
<feature type="binding site" evidence="4">
    <location>
        <position position="131"/>
    </location>
    <ligand>
        <name>Mg(2+)</name>
        <dbReference type="ChEBI" id="CHEBI:18420"/>
    </ligand>
</feature>
<comment type="subunit">
    <text evidence="4">Homodimer.</text>
</comment>
<keyword evidence="4" id="KW-0460">Magnesium</keyword>
<evidence type="ECO:0000256" key="4">
    <source>
        <dbReference type="HAMAP-Rule" id="MF_02217"/>
    </source>
</evidence>
<dbReference type="EMBL" id="JAUSTN010000001">
    <property type="protein sequence ID" value="MDQ0274029.1"/>
    <property type="molecule type" value="Genomic_DNA"/>
</dbReference>
<dbReference type="EC" id="2.1.1.-" evidence="4"/>
<reference evidence="6 7" key="1">
    <citation type="submission" date="2023-07" db="EMBL/GenBank/DDBJ databases">
        <title>Genomic Encyclopedia of Type Strains, Phase IV (KMG-IV): sequencing the most valuable type-strain genomes for metagenomic binning, comparative biology and taxonomic classification.</title>
        <authorList>
            <person name="Goeker M."/>
        </authorList>
    </citation>
    <scope>NUCLEOTIDE SEQUENCE [LARGE SCALE GENOMIC DNA]</scope>
    <source>
        <strain evidence="6 7">DSM 22616</strain>
    </source>
</reference>
<keyword evidence="4" id="KW-0479">Metal-binding</keyword>
<feature type="binding site" evidence="4">
    <location>
        <begin position="113"/>
        <end position="114"/>
    </location>
    <ligand>
        <name>S-adenosyl-L-methionine</name>
        <dbReference type="ChEBI" id="CHEBI:59789"/>
    </ligand>
</feature>
<dbReference type="Pfam" id="PF01596">
    <property type="entry name" value="Methyltransf_3"/>
    <property type="match status" value="1"/>
</dbReference>
<keyword evidence="5" id="KW-0175">Coiled coil</keyword>
<evidence type="ECO:0000313" key="6">
    <source>
        <dbReference type="EMBL" id="MDQ0274029.1"/>
    </source>
</evidence>
<dbReference type="CDD" id="cd02440">
    <property type="entry name" value="AdoMet_MTases"/>
    <property type="match status" value="1"/>
</dbReference>
<feature type="binding site" evidence="4">
    <location>
        <position position="158"/>
    </location>
    <ligand>
        <name>Mg(2+)</name>
        <dbReference type="ChEBI" id="CHEBI:18420"/>
    </ligand>
</feature>
<evidence type="ECO:0000313" key="7">
    <source>
        <dbReference type="Proteomes" id="UP001236559"/>
    </source>
</evidence>
<dbReference type="InterPro" id="IPR002935">
    <property type="entry name" value="SAM_O-MeTrfase"/>
</dbReference>
<gene>
    <name evidence="4" type="primary">trmR</name>
    <name evidence="6" type="ORF">J2S72_000025</name>
</gene>
<sequence>MSNVTYEFTEDYIRSLIKEKDELLIAMRVYAEKNHVPIIEKECEDFYKFLLNILKPEKILELGTAIGYSAIVFAKTSGAFIKSVEISEDMIKLAEENIKNANLENNIKVINKDALEFLLETKDSYDLIFIDAAKGQYEKYFDEAVKHLNRGGTIICDNVLFRGMIANQNLVKRRKITIVKRLRKFLNRIKDDGSYSSTIVPIGDGVLLVRRISE</sequence>
<dbReference type="RefSeq" id="WP_023054807.1">
    <property type="nucleotide sequence ID" value="NZ_JAUSTN010000001.1"/>
</dbReference>
<comment type="function">
    <text evidence="4">Catalyzes the methylation of 5-hydroxyuridine (ho5U) to form 5-methoxyuridine (mo5U) at position 34 in tRNAs.</text>
</comment>
<evidence type="ECO:0000256" key="1">
    <source>
        <dbReference type="ARBA" id="ARBA00022603"/>
    </source>
</evidence>
<proteinExistence type="inferred from homology"/>
<feature type="binding site" evidence="4">
    <location>
        <position position="131"/>
    </location>
    <ligand>
        <name>S-adenosyl-L-methionine</name>
        <dbReference type="ChEBI" id="CHEBI:59789"/>
    </ligand>
</feature>
<dbReference type="GO" id="GO:0042409">
    <property type="term" value="F:caffeoyl-CoA O-methyltransferase activity"/>
    <property type="evidence" value="ECO:0007669"/>
    <property type="project" value="UniProtKB-EC"/>
</dbReference>
<keyword evidence="1 4" id="KW-0489">Methyltransferase</keyword>
<keyword evidence="4" id="KW-0819">tRNA processing</keyword>
<organism evidence="6 7">
    <name type="scientific">Peptoniphilus koenoeneniae</name>
    <dbReference type="NCBI Taxonomy" id="507751"/>
    <lineage>
        <taxon>Bacteria</taxon>
        <taxon>Bacillati</taxon>
        <taxon>Bacillota</taxon>
        <taxon>Tissierellia</taxon>
        <taxon>Tissierellales</taxon>
        <taxon>Peptoniphilaceae</taxon>
        <taxon>Peptoniphilus</taxon>
    </lineage>
</organism>
<dbReference type="HAMAP" id="MF_02217">
    <property type="entry name" value="TrmR_methyltr"/>
    <property type="match status" value="1"/>
</dbReference>
<dbReference type="PANTHER" id="PTHR10509:SF14">
    <property type="entry name" value="CAFFEOYL-COA O-METHYLTRANSFERASE 3-RELATED"/>
    <property type="match status" value="1"/>
</dbReference>
<dbReference type="Proteomes" id="UP001236559">
    <property type="component" value="Unassembled WGS sequence"/>
</dbReference>
<feature type="binding site" evidence="4">
    <location>
        <position position="69"/>
    </location>
    <ligand>
        <name>S-adenosyl-L-methionine</name>
        <dbReference type="ChEBI" id="CHEBI:59789"/>
    </ligand>
</feature>
<evidence type="ECO:0000256" key="5">
    <source>
        <dbReference type="SAM" id="Coils"/>
    </source>
</evidence>
<dbReference type="PANTHER" id="PTHR10509">
    <property type="entry name" value="O-METHYLTRANSFERASE-RELATED"/>
    <property type="match status" value="1"/>
</dbReference>
<feature type="binding site" evidence="4">
    <location>
        <position position="85"/>
    </location>
    <ligand>
        <name>S-adenosyl-L-methionine</name>
        <dbReference type="ChEBI" id="CHEBI:59789"/>
    </ligand>
</feature>
<keyword evidence="2 4" id="KW-0808">Transferase</keyword>
<accession>A0ABU0ARY7</accession>
<name>A0ABU0ARY7_9FIRM</name>
<feature type="binding site" evidence="4">
    <location>
        <position position="39"/>
    </location>
    <ligand>
        <name>S-adenosyl-L-methionine</name>
        <dbReference type="ChEBI" id="CHEBI:59789"/>
    </ligand>
</feature>
<dbReference type="InterPro" id="IPR050362">
    <property type="entry name" value="Cation-dep_OMT"/>
</dbReference>
<keyword evidence="3 4" id="KW-0949">S-adenosyl-L-methionine</keyword>
<feature type="coiled-coil region" evidence="5">
    <location>
        <begin position="84"/>
        <end position="113"/>
    </location>
</feature>
<dbReference type="InterPro" id="IPR043675">
    <property type="entry name" value="TrmR_methyltr"/>
</dbReference>
<dbReference type="PROSITE" id="PS51682">
    <property type="entry name" value="SAM_OMT_I"/>
    <property type="match status" value="1"/>
</dbReference>
<dbReference type="SUPFAM" id="SSF53335">
    <property type="entry name" value="S-adenosyl-L-methionine-dependent methyltransferases"/>
    <property type="match status" value="1"/>
</dbReference>